<name>A0A6A6LM87_HEVBR</name>
<comment type="similarity">
    <text evidence="12">Belongs to the cytochrome P450 family.</text>
</comment>
<dbReference type="PROSITE" id="PS00086">
    <property type="entry name" value="CYTOCHROME_P450"/>
    <property type="match status" value="1"/>
</dbReference>
<dbReference type="SUPFAM" id="SSF48264">
    <property type="entry name" value="Cytochrome P450"/>
    <property type="match status" value="1"/>
</dbReference>
<dbReference type="PRINTS" id="PR00463">
    <property type="entry name" value="EP450I"/>
</dbReference>
<keyword evidence="3 11" id="KW-0349">Heme</keyword>
<protein>
    <recommendedName>
        <fullName evidence="15">Cytochrome P450</fullName>
    </recommendedName>
</protein>
<organism evidence="13 14">
    <name type="scientific">Hevea brasiliensis</name>
    <name type="common">Para rubber tree</name>
    <name type="synonym">Siphonia brasiliensis</name>
    <dbReference type="NCBI Taxonomy" id="3981"/>
    <lineage>
        <taxon>Eukaryota</taxon>
        <taxon>Viridiplantae</taxon>
        <taxon>Streptophyta</taxon>
        <taxon>Embryophyta</taxon>
        <taxon>Tracheophyta</taxon>
        <taxon>Spermatophyta</taxon>
        <taxon>Magnoliopsida</taxon>
        <taxon>eudicotyledons</taxon>
        <taxon>Gunneridae</taxon>
        <taxon>Pentapetalae</taxon>
        <taxon>rosids</taxon>
        <taxon>fabids</taxon>
        <taxon>Malpighiales</taxon>
        <taxon>Euphorbiaceae</taxon>
        <taxon>Crotonoideae</taxon>
        <taxon>Micrandreae</taxon>
        <taxon>Hevea</taxon>
    </lineage>
</organism>
<keyword evidence="8 11" id="KW-0408">Iron</keyword>
<keyword evidence="9 12" id="KW-0503">Monooxygenase</keyword>
<keyword evidence="5 11" id="KW-0479">Metal-binding</keyword>
<dbReference type="InterPro" id="IPR017972">
    <property type="entry name" value="Cyt_P450_CS"/>
</dbReference>
<evidence type="ECO:0000256" key="5">
    <source>
        <dbReference type="ARBA" id="ARBA00022723"/>
    </source>
</evidence>
<reference evidence="13 14" key="1">
    <citation type="journal article" date="2020" name="Mol. Plant">
        <title>The Chromosome-Based Rubber Tree Genome Provides New Insights into Spurge Genome Evolution and Rubber Biosynthesis.</title>
        <authorList>
            <person name="Liu J."/>
            <person name="Shi C."/>
            <person name="Shi C.C."/>
            <person name="Li W."/>
            <person name="Zhang Q.J."/>
            <person name="Zhang Y."/>
            <person name="Li K."/>
            <person name="Lu H.F."/>
            <person name="Shi C."/>
            <person name="Zhu S.T."/>
            <person name="Xiao Z.Y."/>
            <person name="Nan H."/>
            <person name="Yue Y."/>
            <person name="Zhu X.G."/>
            <person name="Wu Y."/>
            <person name="Hong X.N."/>
            <person name="Fan G.Y."/>
            <person name="Tong Y."/>
            <person name="Zhang D."/>
            <person name="Mao C.L."/>
            <person name="Liu Y.L."/>
            <person name="Hao S.J."/>
            <person name="Liu W.Q."/>
            <person name="Lv M.Q."/>
            <person name="Zhang H.B."/>
            <person name="Liu Y."/>
            <person name="Hu-Tang G.R."/>
            <person name="Wang J.P."/>
            <person name="Wang J.H."/>
            <person name="Sun Y.H."/>
            <person name="Ni S.B."/>
            <person name="Chen W.B."/>
            <person name="Zhang X.C."/>
            <person name="Jiao Y.N."/>
            <person name="Eichler E.E."/>
            <person name="Li G.H."/>
            <person name="Liu X."/>
            <person name="Gao L.Z."/>
        </authorList>
    </citation>
    <scope>NUCLEOTIDE SEQUENCE [LARGE SCALE GENOMIC DNA]</scope>
    <source>
        <strain evidence="14">cv. GT1</strain>
        <tissue evidence="13">Leaf</tissue>
    </source>
</reference>
<dbReference type="PRINTS" id="PR00385">
    <property type="entry name" value="P450"/>
</dbReference>
<dbReference type="Gene3D" id="1.10.630.10">
    <property type="entry name" value="Cytochrome P450"/>
    <property type="match status" value="2"/>
</dbReference>
<dbReference type="InterPro" id="IPR002401">
    <property type="entry name" value="Cyt_P450_E_grp-I"/>
</dbReference>
<gene>
    <name evidence="13" type="ORF">GH714_032928</name>
</gene>
<dbReference type="PANTHER" id="PTHR47947:SF26">
    <property type="entry name" value="CYTOCHROME P450"/>
    <property type="match status" value="1"/>
</dbReference>
<keyword evidence="7 12" id="KW-0560">Oxidoreductase</keyword>
<dbReference type="GO" id="GO:0016705">
    <property type="term" value="F:oxidoreductase activity, acting on paired donors, with incorporation or reduction of molecular oxygen"/>
    <property type="evidence" value="ECO:0007669"/>
    <property type="project" value="InterPro"/>
</dbReference>
<evidence type="ECO:0000256" key="2">
    <source>
        <dbReference type="ARBA" id="ARBA00004370"/>
    </source>
</evidence>
<evidence type="ECO:0000256" key="4">
    <source>
        <dbReference type="ARBA" id="ARBA00022692"/>
    </source>
</evidence>
<dbReference type="GO" id="GO:0020037">
    <property type="term" value="F:heme binding"/>
    <property type="evidence" value="ECO:0007669"/>
    <property type="project" value="InterPro"/>
</dbReference>
<evidence type="ECO:0000256" key="6">
    <source>
        <dbReference type="ARBA" id="ARBA00022989"/>
    </source>
</evidence>
<dbReference type="Proteomes" id="UP000467840">
    <property type="component" value="Chromosome 4"/>
</dbReference>
<evidence type="ECO:0000256" key="9">
    <source>
        <dbReference type="ARBA" id="ARBA00023033"/>
    </source>
</evidence>
<dbReference type="GO" id="GO:0005506">
    <property type="term" value="F:iron ion binding"/>
    <property type="evidence" value="ECO:0007669"/>
    <property type="project" value="InterPro"/>
</dbReference>
<evidence type="ECO:0000256" key="7">
    <source>
        <dbReference type="ARBA" id="ARBA00023002"/>
    </source>
</evidence>
<comment type="subcellular location">
    <subcellularLocation>
        <location evidence="2">Membrane</location>
    </subcellularLocation>
</comment>
<dbReference type="GO" id="GO:0004497">
    <property type="term" value="F:monooxygenase activity"/>
    <property type="evidence" value="ECO:0007669"/>
    <property type="project" value="UniProtKB-KW"/>
</dbReference>
<dbReference type="InterPro" id="IPR050651">
    <property type="entry name" value="Plant_Cytochrome_P450_Monoox"/>
</dbReference>
<keyword evidence="10" id="KW-0472">Membrane</keyword>
<evidence type="ECO:0000256" key="10">
    <source>
        <dbReference type="ARBA" id="ARBA00023136"/>
    </source>
</evidence>
<keyword evidence="6" id="KW-1133">Transmembrane helix</keyword>
<keyword evidence="14" id="KW-1185">Reference proteome</keyword>
<dbReference type="InterPro" id="IPR036396">
    <property type="entry name" value="Cyt_P450_sf"/>
</dbReference>
<dbReference type="PANTHER" id="PTHR47947">
    <property type="entry name" value="CYTOCHROME P450 82C3-RELATED"/>
    <property type="match status" value="1"/>
</dbReference>
<proteinExistence type="inferred from homology"/>
<dbReference type="GO" id="GO:0016020">
    <property type="term" value="C:membrane"/>
    <property type="evidence" value="ECO:0007669"/>
    <property type="project" value="UniProtKB-SubCell"/>
</dbReference>
<comment type="cofactor">
    <cofactor evidence="1 11">
        <name>heme</name>
        <dbReference type="ChEBI" id="CHEBI:30413"/>
    </cofactor>
</comment>
<evidence type="ECO:0000256" key="11">
    <source>
        <dbReference type="PIRSR" id="PIRSR602401-1"/>
    </source>
</evidence>
<dbReference type="EMBL" id="JAAGAX010000010">
    <property type="protein sequence ID" value="KAF2302144.1"/>
    <property type="molecule type" value="Genomic_DNA"/>
</dbReference>
<comment type="caution">
    <text evidence="13">The sequence shown here is derived from an EMBL/GenBank/DDBJ whole genome shotgun (WGS) entry which is preliminary data.</text>
</comment>
<dbReference type="Pfam" id="PF00067">
    <property type="entry name" value="p450"/>
    <property type="match status" value="2"/>
</dbReference>
<feature type="binding site" description="axial binding residue" evidence="11">
    <location>
        <position position="176"/>
    </location>
    <ligand>
        <name>heme</name>
        <dbReference type="ChEBI" id="CHEBI:30413"/>
    </ligand>
    <ligandPart>
        <name>Fe</name>
        <dbReference type="ChEBI" id="CHEBI:18248"/>
    </ligandPart>
</feature>
<sequence length="244" mass="27537">MKAVVRYGGVSNPGDFMPILNWIDSGYFKKKVISLAEEIDKFFLCLMDEHRNEESLGLERKNTMIDHLLSLQELQPDYCIDEIIKGLILIMLVAGTDTLAVTLEWAMSNLLNHPSIMRKTRDEIENQVGQECLDKPHLSKDPTIWDDPTSFKPERFDGGEGEAHKLMPFGLGKRSCPGSGLAQRVVDLTIGSLIQCFERERASDKKIDMIEGRGTIMPKAERLKAKCKTLPITKKILLPQVQPI</sequence>
<accession>A0A6A6LM87</accession>
<evidence type="ECO:0000256" key="8">
    <source>
        <dbReference type="ARBA" id="ARBA00023004"/>
    </source>
</evidence>
<evidence type="ECO:0000313" key="13">
    <source>
        <dbReference type="EMBL" id="KAF2302144.1"/>
    </source>
</evidence>
<keyword evidence="4" id="KW-0812">Transmembrane</keyword>
<dbReference type="AlphaFoldDB" id="A0A6A6LM87"/>
<evidence type="ECO:0000256" key="12">
    <source>
        <dbReference type="RuleBase" id="RU000461"/>
    </source>
</evidence>
<evidence type="ECO:0000256" key="3">
    <source>
        <dbReference type="ARBA" id="ARBA00022617"/>
    </source>
</evidence>
<evidence type="ECO:0000313" key="14">
    <source>
        <dbReference type="Proteomes" id="UP000467840"/>
    </source>
</evidence>
<evidence type="ECO:0000256" key="1">
    <source>
        <dbReference type="ARBA" id="ARBA00001971"/>
    </source>
</evidence>
<dbReference type="InterPro" id="IPR001128">
    <property type="entry name" value="Cyt_P450"/>
</dbReference>
<evidence type="ECO:0008006" key="15">
    <source>
        <dbReference type="Google" id="ProtNLM"/>
    </source>
</evidence>